<dbReference type="InterPro" id="IPR039246">
    <property type="entry name" value="Flagellar_FlgA"/>
</dbReference>
<evidence type="ECO:0000313" key="4">
    <source>
        <dbReference type="EMBL" id="PEH88037.1"/>
    </source>
</evidence>
<dbReference type="STRING" id="1219032.GCA_001515545_04003"/>
<keyword evidence="1" id="KW-1005">Bacterial flagellum biogenesis</keyword>
<dbReference type="Proteomes" id="UP000220246">
    <property type="component" value="Unassembled WGS sequence"/>
</dbReference>
<comment type="caution">
    <text evidence="4">The sequence shown here is derived from an EMBL/GenBank/DDBJ whole genome shotgun (WGS) entry which is preliminary data.</text>
</comment>
<evidence type="ECO:0000259" key="2">
    <source>
        <dbReference type="Pfam" id="PF13144"/>
    </source>
</evidence>
<dbReference type="GO" id="GO:0044780">
    <property type="term" value="P:bacterial-type flagellum assembly"/>
    <property type="evidence" value="ECO:0007669"/>
    <property type="project" value="InterPro"/>
</dbReference>
<keyword evidence="1" id="KW-0732">Signal</keyword>
<accession>A0A2A7URY6</accession>
<sequence>MSIARRAAVSVATFCRKQGVLAAACALAAVSVHAQSVEQVSQQWLNNALAQGSASPQEMPLRLEVELGRLDPRLNLAPCARMEPYLPNGSKLWGRTRIGIRCLEGSRLWNVFMPVTVKAWGPAWVLTNNVTLGDVLSPQDAMQSEVDWAAETAAVIALPDDWVGQSAARSLSSGQTLRQGMVRAPQLFKAGSPVKVVAGGTGFQVTSSGQALSAGGQGQAVRVRMDNGRIVSGTVNARGEVVVNQ</sequence>
<feature type="signal peptide" evidence="1">
    <location>
        <begin position="1"/>
        <end position="34"/>
    </location>
</feature>
<dbReference type="OrthoDB" id="8561436at2"/>
<keyword evidence="4" id="KW-0282">Flagellum</keyword>
<protein>
    <recommendedName>
        <fullName evidence="1">Flagella basal body P-ring formation protein FlgA</fullName>
    </recommendedName>
</protein>
<dbReference type="NCBIfam" id="TIGR03170">
    <property type="entry name" value="flgA_cterm"/>
    <property type="match status" value="1"/>
</dbReference>
<name>A0A2A7URY6_COMTR</name>
<dbReference type="InterPro" id="IPR041231">
    <property type="entry name" value="FlgA_N"/>
</dbReference>
<dbReference type="CDD" id="cd11614">
    <property type="entry name" value="SAF_CpaB_FlgA_like"/>
    <property type="match status" value="1"/>
</dbReference>
<dbReference type="RefSeq" id="WP_066541715.1">
    <property type="nucleotide sequence ID" value="NZ_DALZQJ010000006.1"/>
</dbReference>
<comment type="function">
    <text evidence="1">Involved in the assembly process of the P-ring formation. It may associate with FlgF on the rod constituting a structure essential for the P-ring assembly or may act as a modulator protein for the P-ring assembly.</text>
</comment>
<feature type="domain" description="Flagella basal body P-ring formation protein FlgA SAF" evidence="2">
    <location>
        <begin position="122"/>
        <end position="243"/>
    </location>
</feature>
<dbReference type="InterPro" id="IPR017585">
    <property type="entry name" value="SAF_FlgA"/>
</dbReference>
<dbReference type="GeneID" id="80799925"/>
<comment type="subcellular location">
    <subcellularLocation>
        <location evidence="1">Periplasm</location>
    </subcellularLocation>
</comment>
<dbReference type="GO" id="GO:0042597">
    <property type="term" value="C:periplasmic space"/>
    <property type="evidence" value="ECO:0007669"/>
    <property type="project" value="UniProtKB-SubCell"/>
</dbReference>
<dbReference type="AlphaFoldDB" id="A0A2A7URY6"/>
<dbReference type="EMBL" id="PDEA01000001">
    <property type="protein sequence ID" value="PEH88037.1"/>
    <property type="molecule type" value="Genomic_DNA"/>
</dbReference>
<dbReference type="Pfam" id="PF13144">
    <property type="entry name" value="ChapFlgA"/>
    <property type="match status" value="1"/>
</dbReference>
<reference evidence="5" key="1">
    <citation type="submission" date="2017-09" db="EMBL/GenBank/DDBJ databases">
        <title>FDA dAtabase for Regulatory Grade micrObial Sequences (FDA-ARGOS): Supporting development and validation of Infectious Disease Dx tests.</title>
        <authorList>
            <person name="Minogue T."/>
            <person name="Wolcott M."/>
            <person name="Wasieloski L."/>
            <person name="Aguilar W."/>
            <person name="Moore D."/>
            <person name="Tallon L."/>
            <person name="Sadzewicz L."/>
            <person name="Ott S."/>
            <person name="Zhao X."/>
            <person name="Nagaraj S."/>
            <person name="Vavikolanu K."/>
            <person name="Aluvathingal J."/>
            <person name="Nadendla S."/>
            <person name="Sichtig H."/>
        </authorList>
    </citation>
    <scope>NUCLEOTIDE SEQUENCE [LARGE SCALE GENOMIC DNA]</scope>
    <source>
        <strain evidence="5">FDAARGOS_394</strain>
    </source>
</reference>
<evidence type="ECO:0000256" key="1">
    <source>
        <dbReference type="RuleBase" id="RU362063"/>
    </source>
</evidence>
<proteinExistence type="inferred from homology"/>
<dbReference type="Pfam" id="PF17656">
    <property type="entry name" value="ChapFlgA_N"/>
    <property type="match status" value="1"/>
</dbReference>
<evidence type="ECO:0000259" key="3">
    <source>
        <dbReference type="Pfam" id="PF17656"/>
    </source>
</evidence>
<comment type="similarity">
    <text evidence="1">Belongs to the FlgA family.</text>
</comment>
<dbReference type="PANTHER" id="PTHR36307:SF1">
    <property type="entry name" value="FLAGELLA BASAL BODY P-RING FORMATION PROTEIN FLGA"/>
    <property type="match status" value="1"/>
</dbReference>
<keyword evidence="5" id="KW-1185">Reference proteome</keyword>
<gene>
    <name evidence="4" type="primary">flgA</name>
    <name evidence="4" type="ORF">CRM82_04885</name>
</gene>
<keyword evidence="4" id="KW-0969">Cilium</keyword>
<keyword evidence="4" id="KW-0966">Cell projection</keyword>
<feature type="chain" id="PRO_5011829071" description="Flagella basal body P-ring formation protein FlgA" evidence="1">
    <location>
        <begin position="35"/>
        <end position="245"/>
    </location>
</feature>
<organism evidence="4 5">
    <name type="scientific">Comamonas terrigena</name>
    <dbReference type="NCBI Taxonomy" id="32013"/>
    <lineage>
        <taxon>Bacteria</taxon>
        <taxon>Pseudomonadati</taxon>
        <taxon>Pseudomonadota</taxon>
        <taxon>Betaproteobacteria</taxon>
        <taxon>Burkholderiales</taxon>
        <taxon>Comamonadaceae</taxon>
        <taxon>Comamonas</taxon>
    </lineage>
</organism>
<keyword evidence="1" id="KW-0574">Periplasm</keyword>
<dbReference type="Gene3D" id="3.90.1210.10">
    <property type="entry name" value="Antifreeze-like/N-acetylneuraminic acid synthase C-terminal domain"/>
    <property type="match status" value="1"/>
</dbReference>
<dbReference type="PANTHER" id="PTHR36307">
    <property type="entry name" value="FLAGELLA BASAL BODY P-RING FORMATION PROTEIN FLGA"/>
    <property type="match status" value="1"/>
</dbReference>
<feature type="domain" description="FlgA N-terminal" evidence="3">
    <location>
        <begin position="57"/>
        <end position="118"/>
    </location>
</feature>
<evidence type="ECO:0000313" key="5">
    <source>
        <dbReference type="Proteomes" id="UP000220246"/>
    </source>
</evidence>
<dbReference type="Gene3D" id="2.30.30.760">
    <property type="match status" value="1"/>
</dbReference>